<evidence type="ECO:0000313" key="9">
    <source>
        <dbReference type="EMBL" id="CAE2323404.1"/>
    </source>
</evidence>
<keyword evidence="2 6" id="KW-0863">Zinc-finger</keyword>
<gene>
    <name evidence="9" type="ORF">NAES01612_LOCUS18940</name>
</gene>
<dbReference type="EMBL" id="HBKR01028993">
    <property type="protein sequence ID" value="CAE2323404.1"/>
    <property type="molecule type" value="Transcribed_RNA"/>
</dbReference>
<dbReference type="SUPFAM" id="SSF57716">
    <property type="entry name" value="Glucocorticoid receptor-like (DNA-binding domain)"/>
    <property type="match status" value="1"/>
</dbReference>
<dbReference type="GO" id="GO:0043565">
    <property type="term" value="F:sequence-specific DNA binding"/>
    <property type="evidence" value="ECO:0007669"/>
    <property type="project" value="InterPro"/>
</dbReference>
<dbReference type="PROSITE" id="PS00344">
    <property type="entry name" value="GATA_ZN_FINGER_1"/>
    <property type="match status" value="1"/>
</dbReference>
<feature type="region of interest" description="Disordered" evidence="7">
    <location>
        <begin position="335"/>
        <end position="354"/>
    </location>
</feature>
<dbReference type="PANTHER" id="PTHR47172:SF24">
    <property type="entry name" value="GATA ZINC FINGER DOMAIN-CONTAINING PROTEIN 14-RELATED"/>
    <property type="match status" value="1"/>
</dbReference>
<evidence type="ECO:0000256" key="6">
    <source>
        <dbReference type="PROSITE-ProRule" id="PRU00094"/>
    </source>
</evidence>
<evidence type="ECO:0000256" key="2">
    <source>
        <dbReference type="ARBA" id="ARBA00022771"/>
    </source>
</evidence>
<dbReference type="PANTHER" id="PTHR47172">
    <property type="entry name" value="OS01G0976800 PROTEIN"/>
    <property type="match status" value="1"/>
</dbReference>
<keyword evidence="1" id="KW-0479">Metal-binding</keyword>
<feature type="compositionally biased region" description="Polar residues" evidence="7">
    <location>
        <begin position="107"/>
        <end position="117"/>
    </location>
</feature>
<sequence>MIVDKMTTPMTQEEQSPRSLWGFAETALHTVNQSFPDATHRDAASAVTLFRATEQLLSILKLIVNESGGQSDEVIGMMNNVSLSDMRSPVRSPLNIENTTPRKRPRSSNPTPENTPMTGMPPLDMTRISNVGPVNGPKSADRGVQRLPSIHQILNERELCPLPHTHSEQLALANRQTWGMQARGQTSPYQGPGNVQLNIQQQGRGLVSSTDGVSALTSPRAHYQLASVSPRGNVGTNLSPRGNNNNNSNNNNNGFSIGTFSGSGNQPTTPTTLATSPTPQGPRKASFPIQRAPSAPALVDGVTFTDRPYGEGQAPTEERKGMMFGHFSVLNSGMGEQTTDFPHEKEKRQRRKKNADMDLKCLECSTRETPEWRRGPKGPKTLCNACGLKYAKKLKQQQQQQQQLTKC</sequence>
<evidence type="ECO:0000256" key="5">
    <source>
        <dbReference type="ARBA" id="ARBA00023163"/>
    </source>
</evidence>
<keyword evidence="4" id="KW-0805">Transcription regulation</keyword>
<proteinExistence type="predicted"/>
<dbReference type="GO" id="GO:0006355">
    <property type="term" value="P:regulation of DNA-templated transcription"/>
    <property type="evidence" value="ECO:0007669"/>
    <property type="project" value="InterPro"/>
</dbReference>
<evidence type="ECO:0000256" key="7">
    <source>
        <dbReference type="SAM" id="MobiDB-lite"/>
    </source>
</evidence>
<dbReference type="InterPro" id="IPR013088">
    <property type="entry name" value="Znf_NHR/GATA"/>
</dbReference>
<feature type="region of interest" description="Disordered" evidence="7">
    <location>
        <begin position="222"/>
        <end position="317"/>
    </location>
</feature>
<feature type="domain" description="GATA-type" evidence="8">
    <location>
        <begin position="355"/>
        <end position="390"/>
    </location>
</feature>
<dbReference type="Pfam" id="PF00320">
    <property type="entry name" value="GATA"/>
    <property type="match status" value="1"/>
</dbReference>
<reference evidence="9" key="1">
    <citation type="submission" date="2021-01" db="EMBL/GenBank/DDBJ databases">
        <authorList>
            <person name="Corre E."/>
            <person name="Pelletier E."/>
            <person name="Niang G."/>
            <person name="Scheremetjew M."/>
            <person name="Finn R."/>
            <person name="Kale V."/>
            <person name="Holt S."/>
            <person name="Cochrane G."/>
            <person name="Meng A."/>
            <person name="Brown T."/>
            <person name="Cohen L."/>
        </authorList>
    </citation>
    <scope>NUCLEOTIDE SEQUENCE</scope>
    <source>
        <strain evidence="9">SoJaBio B1-5/56/2</strain>
    </source>
</reference>
<dbReference type="InterPro" id="IPR000679">
    <property type="entry name" value="Znf_GATA"/>
</dbReference>
<evidence type="ECO:0000256" key="1">
    <source>
        <dbReference type="ARBA" id="ARBA00022723"/>
    </source>
</evidence>
<dbReference type="PROSITE" id="PS50114">
    <property type="entry name" value="GATA_ZN_FINGER_2"/>
    <property type="match status" value="1"/>
</dbReference>
<keyword evidence="3" id="KW-0862">Zinc</keyword>
<dbReference type="GO" id="GO:0008270">
    <property type="term" value="F:zinc ion binding"/>
    <property type="evidence" value="ECO:0007669"/>
    <property type="project" value="UniProtKB-KW"/>
</dbReference>
<name>A0A7S4P4G0_9EUKA</name>
<evidence type="ECO:0000256" key="4">
    <source>
        <dbReference type="ARBA" id="ARBA00023015"/>
    </source>
</evidence>
<protein>
    <recommendedName>
        <fullName evidence="8">GATA-type domain-containing protein</fullName>
    </recommendedName>
</protein>
<dbReference type="CDD" id="cd00202">
    <property type="entry name" value="ZnF_GATA"/>
    <property type="match status" value="1"/>
</dbReference>
<dbReference type="SMART" id="SM00401">
    <property type="entry name" value="ZnF_GATA"/>
    <property type="match status" value="1"/>
</dbReference>
<accession>A0A7S4P4G0</accession>
<dbReference type="Gene3D" id="3.30.50.10">
    <property type="entry name" value="Erythroid Transcription Factor GATA-1, subunit A"/>
    <property type="match status" value="1"/>
</dbReference>
<feature type="region of interest" description="Disordered" evidence="7">
    <location>
        <begin position="84"/>
        <end position="123"/>
    </location>
</feature>
<organism evidence="9">
    <name type="scientific">Paramoeba aestuarina</name>
    <dbReference type="NCBI Taxonomy" id="180227"/>
    <lineage>
        <taxon>Eukaryota</taxon>
        <taxon>Amoebozoa</taxon>
        <taxon>Discosea</taxon>
        <taxon>Flabellinia</taxon>
        <taxon>Dactylopodida</taxon>
        <taxon>Paramoebidae</taxon>
        <taxon>Paramoeba</taxon>
    </lineage>
</organism>
<evidence type="ECO:0000259" key="8">
    <source>
        <dbReference type="PROSITE" id="PS50114"/>
    </source>
</evidence>
<feature type="compositionally biased region" description="Low complexity" evidence="7">
    <location>
        <begin position="242"/>
        <end position="278"/>
    </location>
</feature>
<dbReference type="AlphaFoldDB" id="A0A7S4P4G0"/>
<keyword evidence="5" id="KW-0804">Transcription</keyword>
<evidence type="ECO:0000256" key="3">
    <source>
        <dbReference type="ARBA" id="ARBA00022833"/>
    </source>
</evidence>